<dbReference type="InterPro" id="IPR036388">
    <property type="entry name" value="WH-like_DNA-bd_sf"/>
</dbReference>
<dbReference type="InterPro" id="IPR013325">
    <property type="entry name" value="RNA_pol_sigma_r2"/>
</dbReference>
<evidence type="ECO:0000256" key="4">
    <source>
        <dbReference type="ARBA" id="ARBA00023163"/>
    </source>
</evidence>
<dbReference type="InterPro" id="IPR039425">
    <property type="entry name" value="RNA_pol_sigma-70-like"/>
</dbReference>
<evidence type="ECO:0000256" key="2">
    <source>
        <dbReference type="ARBA" id="ARBA00023015"/>
    </source>
</evidence>
<dbReference type="PANTHER" id="PTHR43133:SF46">
    <property type="entry name" value="RNA POLYMERASE SIGMA-70 FACTOR ECF SUBFAMILY"/>
    <property type="match status" value="1"/>
</dbReference>
<dbReference type="InterPro" id="IPR014284">
    <property type="entry name" value="RNA_pol_sigma-70_dom"/>
</dbReference>
<gene>
    <name evidence="7" type="ORF">GCM10023189_18880</name>
</gene>
<feature type="domain" description="RNA polymerase sigma factor 70 region 4 type 2" evidence="6">
    <location>
        <begin position="127"/>
        <end position="179"/>
    </location>
</feature>
<dbReference type="Proteomes" id="UP001501175">
    <property type="component" value="Unassembled WGS sequence"/>
</dbReference>
<evidence type="ECO:0000259" key="5">
    <source>
        <dbReference type="Pfam" id="PF04542"/>
    </source>
</evidence>
<dbReference type="SUPFAM" id="SSF88659">
    <property type="entry name" value="Sigma3 and sigma4 domains of RNA polymerase sigma factors"/>
    <property type="match status" value="1"/>
</dbReference>
<feature type="domain" description="RNA polymerase sigma-70 region 2" evidence="5">
    <location>
        <begin position="25"/>
        <end position="92"/>
    </location>
</feature>
<organism evidence="7 8">
    <name type="scientific">Nibrella saemangeumensis</name>
    <dbReference type="NCBI Taxonomy" id="1084526"/>
    <lineage>
        <taxon>Bacteria</taxon>
        <taxon>Pseudomonadati</taxon>
        <taxon>Bacteroidota</taxon>
        <taxon>Cytophagia</taxon>
        <taxon>Cytophagales</taxon>
        <taxon>Spirosomataceae</taxon>
        <taxon>Nibrella</taxon>
    </lineage>
</organism>
<dbReference type="CDD" id="cd06171">
    <property type="entry name" value="Sigma70_r4"/>
    <property type="match status" value="1"/>
</dbReference>
<dbReference type="Gene3D" id="1.10.10.10">
    <property type="entry name" value="Winged helix-like DNA-binding domain superfamily/Winged helix DNA-binding domain"/>
    <property type="match status" value="1"/>
</dbReference>
<reference evidence="8" key="1">
    <citation type="journal article" date="2019" name="Int. J. Syst. Evol. Microbiol.">
        <title>The Global Catalogue of Microorganisms (GCM) 10K type strain sequencing project: providing services to taxonomists for standard genome sequencing and annotation.</title>
        <authorList>
            <consortium name="The Broad Institute Genomics Platform"/>
            <consortium name="The Broad Institute Genome Sequencing Center for Infectious Disease"/>
            <person name="Wu L."/>
            <person name="Ma J."/>
        </authorList>
    </citation>
    <scope>NUCLEOTIDE SEQUENCE [LARGE SCALE GENOMIC DNA]</scope>
    <source>
        <strain evidence="8">JCM 17927</strain>
    </source>
</reference>
<keyword evidence="4" id="KW-0804">Transcription</keyword>
<dbReference type="InterPro" id="IPR013249">
    <property type="entry name" value="RNA_pol_sigma70_r4_t2"/>
</dbReference>
<comment type="caution">
    <text evidence="7">The sequence shown here is derived from an EMBL/GenBank/DDBJ whole genome shotgun (WGS) entry which is preliminary data.</text>
</comment>
<evidence type="ECO:0000259" key="6">
    <source>
        <dbReference type="Pfam" id="PF08281"/>
    </source>
</evidence>
<evidence type="ECO:0000256" key="1">
    <source>
        <dbReference type="ARBA" id="ARBA00010641"/>
    </source>
</evidence>
<dbReference type="NCBIfam" id="TIGR02937">
    <property type="entry name" value="sigma70-ECF"/>
    <property type="match status" value="1"/>
</dbReference>
<proteinExistence type="inferred from homology"/>
<dbReference type="EMBL" id="BAABHD010000022">
    <property type="protein sequence ID" value="GAA4453592.1"/>
    <property type="molecule type" value="Genomic_DNA"/>
</dbReference>
<dbReference type="PANTHER" id="PTHR43133">
    <property type="entry name" value="RNA POLYMERASE ECF-TYPE SIGMA FACTO"/>
    <property type="match status" value="1"/>
</dbReference>
<dbReference type="SUPFAM" id="SSF88946">
    <property type="entry name" value="Sigma2 domain of RNA polymerase sigma factors"/>
    <property type="match status" value="1"/>
</dbReference>
<keyword evidence="8" id="KW-1185">Reference proteome</keyword>
<accession>A0ABP8MS89</accession>
<dbReference type="Pfam" id="PF08281">
    <property type="entry name" value="Sigma70_r4_2"/>
    <property type="match status" value="1"/>
</dbReference>
<dbReference type="RefSeq" id="WP_345242850.1">
    <property type="nucleotide sequence ID" value="NZ_BAABHD010000022.1"/>
</dbReference>
<keyword evidence="2" id="KW-0805">Transcription regulation</keyword>
<evidence type="ECO:0000313" key="8">
    <source>
        <dbReference type="Proteomes" id="UP001501175"/>
    </source>
</evidence>
<dbReference type="InterPro" id="IPR007627">
    <property type="entry name" value="RNA_pol_sigma70_r2"/>
</dbReference>
<comment type="similarity">
    <text evidence="1">Belongs to the sigma-70 factor family. ECF subfamily.</text>
</comment>
<protein>
    <submittedName>
        <fullName evidence="7">Sigma-70 family RNA polymerase sigma factor</fullName>
    </submittedName>
</protein>
<dbReference type="InterPro" id="IPR013324">
    <property type="entry name" value="RNA_pol_sigma_r3/r4-like"/>
</dbReference>
<evidence type="ECO:0000313" key="7">
    <source>
        <dbReference type="EMBL" id="GAA4453592.1"/>
    </source>
</evidence>
<name>A0ABP8MS89_9BACT</name>
<evidence type="ECO:0000256" key="3">
    <source>
        <dbReference type="ARBA" id="ARBA00023082"/>
    </source>
</evidence>
<sequence>MNKTPVNDAVWEAFQQGSEPAFRALYVAHYKLLVNYGRRFGAENALIEDAVHDLFLELWHYRRTLTKPQSIQSYLLKSFRNRLLTQLAQQYRFQSNGEEDAGFGLLPAEPSAEDRLIEAGLSHEQQLRVQKAMALLSPRQQEILYLRYFSDFDYEQICAVMGITYHTARTQMHQALTALRRRLQENWLVCLLLMLTAQ</sequence>
<dbReference type="Gene3D" id="1.10.1740.10">
    <property type="match status" value="1"/>
</dbReference>
<dbReference type="Pfam" id="PF04542">
    <property type="entry name" value="Sigma70_r2"/>
    <property type="match status" value="1"/>
</dbReference>
<keyword evidence="3" id="KW-0731">Sigma factor</keyword>